<dbReference type="PANTHER" id="PTHR38795">
    <property type="entry name" value="DUF6604 DOMAIN-CONTAINING PROTEIN"/>
    <property type="match status" value="1"/>
</dbReference>
<dbReference type="Pfam" id="PF20253">
    <property type="entry name" value="DUF6604"/>
    <property type="match status" value="1"/>
</dbReference>
<sequence length="951" mass="108422">MLPDILTGSYKRYKEDTNVFATWLSYTARENGYEPHIPIILSTDPQAAGTSKGRLKGKDRIKARNQSQQHVLGTRDILDQAKSIAGHKKGGKVPVNIQCAVRRAIRARKRCLTWFENNSAAEKQTNLQHQYFISILEQAFCILEPCFETATVKSSVQVSNDPQPPANQFEVLELEDIDDDMTNITVSDVVPNKTKESEKCTAQDTYEIEVDNDTEMAFMIYCFFEDLHRIQDLLKETWKQYATGSINLLAASVTTDTAFALVQKTEEDIISQFPKCFLDDTSYGKFASIVLGRDASLAPRGERQREYDEFVYGPVYRIFVKFFMVLRRKPTFPPRIPSAGAIYTWSPESQPTSNNWQERDEHLSQILIELFLRVKCYDVSELVENKRADDTLSRGLQDMIDARNSFRGSPNNPAIGYSNRNIKVWVTFGATILLDIWEILGRKLPSAYTELRYRAAVAKEKLGSDSQKTMIKIWSKNAWNAVIQRRRIECAIERSHLVILKSTWLDLVPENKILYQEPSAAEYVKEVAEDMQQHIDHDETTGLIVGPKHVVRIDENDDTGLASLDGPTNEEETEKEQGNCMEMFLSAAYERGTRYKAALGRWIVPSIQATAKEMESRKLRVQMIRPSLDPAFYNNNNPIYCGLESLNIALQMDIFASQQFNICHAILQVAHLDNAARMLGVLQAHWSGLDRVISLHMQQFFAGEFPDKPRAMKTRFATRQGCSATQFASGRRVNSSCNPSQKKNIAVMKISEVSQALWDRWSDGDQVQRFMVRMKELGPKVPGICHDNQLELLKQIRDTVNEWVPIVDIDTLTLTKQCLVLLERIREALAEQPGFCQETLLSHVPNRFRNDVELNNQILVSEILQRNITDHAVPSPIIQIVGATLTSFYENLTDAAPVEPLPIPTLDIVAKLPELPILLEEFNVSSNEREIWNRNPEYRPDVLALYLRKWS</sequence>
<evidence type="ECO:0000256" key="1">
    <source>
        <dbReference type="SAM" id="MobiDB-lite"/>
    </source>
</evidence>
<evidence type="ECO:0000259" key="2">
    <source>
        <dbReference type="Pfam" id="PF20253"/>
    </source>
</evidence>
<dbReference type="EMBL" id="MZNU01000164">
    <property type="protein sequence ID" value="OWP03858.1"/>
    <property type="molecule type" value="Genomic_DNA"/>
</dbReference>
<comment type="caution">
    <text evidence="3">The sequence shown here is derived from an EMBL/GenBank/DDBJ whole genome shotgun (WGS) entry which is preliminary data.</text>
</comment>
<dbReference type="InterPro" id="IPR046539">
    <property type="entry name" value="DUF6604"/>
</dbReference>
<dbReference type="OrthoDB" id="3563007at2759"/>
<evidence type="ECO:0000313" key="4">
    <source>
        <dbReference type="Proteomes" id="UP000242519"/>
    </source>
</evidence>
<evidence type="ECO:0000313" key="3">
    <source>
        <dbReference type="EMBL" id="OWP03858.1"/>
    </source>
</evidence>
<dbReference type="PANTHER" id="PTHR38795:SF1">
    <property type="entry name" value="DUF6604 DOMAIN-CONTAINING PROTEIN"/>
    <property type="match status" value="1"/>
</dbReference>
<reference evidence="3 4" key="1">
    <citation type="submission" date="2017-04" db="EMBL/GenBank/DDBJ databases">
        <title>Draft genome sequence of Marssonina coronaria NL1: causal agent of apple blotch.</title>
        <authorList>
            <person name="Cheng Q."/>
        </authorList>
    </citation>
    <scope>NUCLEOTIDE SEQUENCE [LARGE SCALE GENOMIC DNA]</scope>
    <source>
        <strain evidence="3 4">NL1</strain>
    </source>
</reference>
<dbReference type="AlphaFoldDB" id="A0A218Z783"/>
<name>A0A218Z783_9HELO</name>
<dbReference type="Proteomes" id="UP000242519">
    <property type="component" value="Unassembled WGS sequence"/>
</dbReference>
<proteinExistence type="predicted"/>
<organism evidence="3 4">
    <name type="scientific">Diplocarpon coronariae</name>
    <dbReference type="NCBI Taxonomy" id="2795749"/>
    <lineage>
        <taxon>Eukaryota</taxon>
        <taxon>Fungi</taxon>
        <taxon>Dikarya</taxon>
        <taxon>Ascomycota</taxon>
        <taxon>Pezizomycotina</taxon>
        <taxon>Leotiomycetes</taxon>
        <taxon>Helotiales</taxon>
        <taxon>Drepanopezizaceae</taxon>
        <taxon>Diplocarpon</taxon>
    </lineage>
</organism>
<feature type="region of interest" description="Disordered" evidence="1">
    <location>
        <begin position="47"/>
        <end position="66"/>
    </location>
</feature>
<feature type="domain" description="DUF6604" evidence="2">
    <location>
        <begin position="11"/>
        <end position="270"/>
    </location>
</feature>
<dbReference type="STRING" id="503106.A0A218Z783"/>
<gene>
    <name evidence="3" type="ORF">B2J93_3340</name>
</gene>
<dbReference type="InParanoid" id="A0A218Z783"/>
<keyword evidence="4" id="KW-1185">Reference proteome</keyword>
<protein>
    <recommendedName>
        <fullName evidence="2">DUF6604 domain-containing protein</fullName>
    </recommendedName>
</protein>
<accession>A0A218Z783</accession>